<organism evidence="1 2">
    <name type="scientific">Lecanicillium saksenae</name>
    <dbReference type="NCBI Taxonomy" id="468837"/>
    <lineage>
        <taxon>Eukaryota</taxon>
        <taxon>Fungi</taxon>
        <taxon>Dikarya</taxon>
        <taxon>Ascomycota</taxon>
        <taxon>Pezizomycotina</taxon>
        <taxon>Sordariomycetes</taxon>
        <taxon>Hypocreomycetidae</taxon>
        <taxon>Hypocreales</taxon>
        <taxon>Cordycipitaceae</taxon>
        <taxon>Lecanicillium</taxon>
    </lineage>
</organism>
<accession>A0ACC1QRN4</accession>
<proteinExistence type="predicted"/>
<gene>
    <name evidence="1" type="ORF">NLG97_g6635</name>
</gene>
<dbReference type="Proteomes" id="UP001148737">
    <property type="component" value="Unassembled WGS sequence"/>
</dbReference>
<keyword evidence="2" id="KW-1185">Reference proteome</keyword>
<comment type="caution">
    <text evidence="1">The sequence shown here is derived from an EMBL/GenBank/DDBJ whole genome shotgun (WGS) entry which is preliminary data.</text>
</comment>
<evidence type="ECO:0000313" key="2">
    <source>
        <dbReference type="Proteomes" id="UP001148737"/>
    </source>
</evidence>
<dbReference type="EMBL" id="JANAKD010000906">
    <property type="protein sequence ID" value="KAJ3486358.1"/>
    <property type="molecule type" value="Genomic_DNA"/>
</dbReference>
<evidence type="ECO:0000313" key="1">
    <source>
        <dbReference type="EMBL" id="KAJ3486358.1"/>
    </source>
</evidence>
<protein>
    <submittedName>
        <fullName evidence="1">Uncharacterized protein</fullName>
    </submittedName>
</protein>
<name>A0ACC1QRN4_9HYPO</name>
<sequence>MADVKSAGDGPESRRSNGSASETTPLLGASDDHPQEHQNGNASADLITIKKVDLDPNPPKAGKELLIKASGTVKQRIEEGAYVKLTVKYGLIKLLTTTADLCEQIGNIDMKCPLEEGDQTIEKTVELPVEIPPGKYTVFADVYNADDTPITCLTATVTFALGGFGSFGNEL</sequence>
<reference evidence="1" key="1">
    <citation type="submission" date="2022-07" db="EMBL/GenBank/DDBJ databases">
        <title>Genome Sequence of Lecanicillium saksenae.</title>
        <authorList>
            <person name="Buettner E."/>
        </authorList>
    </citation>
    <scope>NUCLEOTIDE SEQUENCE</scope>
    <source>
        <strain evidence="1">VT-O1</strain>
    </source>
</reference>